<protein>
    <submittedName>
        <fullName evidence="4">Methylmalonyl-CoA carboxyltransferase</fullName>
    </submittedName>
</protein>
<dbReference type="PANTHER" id="PTHR43842">
    <property type="entry name" value="PROPIONYL-COA CARBOXYLASE BETA CHAIN"/>
    <property type="match status" value="1"/>
</dbReference>
<evidence type="ECO:0000313" key="4">
    <source>
        <dbReference type="EMBL" id="PJK30157.1"/>
    </source>
</evidence>
<evidence type="ECO:0000256" key="1">
    <source>
        <dbReference type="SAM" id="Coils"/>
    </source>
</evidence>
<reference evidence="4 5" key="1">
    <citation type="submission" date="2017-11" db="EMBL/GenBank/DDBJ databases">
        <title>Draft genome sequence of Rhizobiales bacterium SY3-13.</title>
        <authorList>
            <person name="Sun C."/>
        </authorList>
    </citation>
    <scope>NUCLEOTIDE SEQUENCE [LARGE SCALE GENOMIC DNA]</scope>
    <source>
        <strain evidence="4 5">SY3-13</strain>
    </source>
</reference>
<dbReference type="InterPro" id="IPR011762">
    <property type="entry name" value="COA_CT_N"/>
</dbReference>
<evidence type="ECO:0000313" key="5">
    <source>
        <dbReference type="Proteomes" id="UP000229498"/>
    </source>
</evidence>
<feature type="coiled-coil region" evidence="1">
    <location>
        <begin position="458"/>
        <end position="485"/>
    </location>
</feature>
<name>A0A2M9G350_9PROT</name>
<dbReference type="GO" id="GO:0004658">
    <property type="term" value="F:propionyl-CoA carboxylase activity"/>
    <property type="evidence" value="ECO:0007669"/>
    <property type="project" value="TreeGrafter"/>
</dbReference>
<sequence>MPDTTNPDNKPAPKDWTPELDELHLREEMTGGMGGPDKVARQHAGGRLTVRERVGKLLDPGSFREIGRLTGVGQYDENGRLVHLLPNNSVMGRGQVNGRPVVISGDDFTVRGGSADATNKSKALYPEEMARDLRIPIIRLIEGSGGGGSVKTIETKGHANLPGGQGQSFGSEQLMINMGEIPTVGLGLGSVAGLGAARLAATHFSVMVKEQSAMFVAGPPVVKGIGEDLTKQELGGWQIQLPAGGVDNAAENEEDAFEQARQFLSYMPNSIDELPPRTECADPVDRREEKLFSLVPRDIRKVYKMRKIIELVADQNSFFEIAPLFGRSVIAGLARFDGWPVVLLASDPFHYGGVWTSDACQKVVRMVDLAETFHLPVVYLCDCPGFQVGLEAERNATIRHGVRAMAAIEQTTTPWCSVIVRSAFGVAGGAHAPSSRFHYRFAWLSARWGSLPLSGGIEAAYRAELDAAEDEAAKLAEINERLEKLRSPFRTAETFAIEEMVDPRETRPLLCEFTNMVAPTLRPGRARMWMRP</sequence>
<feature type="domain" description="CoA carboxyltransferase C-terminal" evidence="3">
    <location>
        <begin position="283"/>
        <end position="532"/>
    </location>
</feature>
<dbReference type="PROSITE" id="PS50980">
    <property type="entry name" value="COA_CT_NTER"/>
    <property type="match status" value="1"/>
</dbReference>
<dbReference type="Gene3D" id="3.90.226.10">
    <property type="entry name" value="2-enoyl-CoA Hydratase, Chain A, domain 1"/>
    <property type="match status" value="2"/>
</dbReference>
<dbReference type="OrthoDB" id="9803706at2"/>
<dbReference type="PROSITE" id="PS50989">
    <property type="entry name" value="COA_CT_CTER"/>
    <property type="match status" value="1"/>
</dbReference>
<accession>A0A2M9G350</accession>
<evidence type="ECO:0000259" key="2">
    <source>
        <dbReference type="PROSITE" id="PS50980"/>
    </source>
</evidence>
<dbReference type="PANTHER" id="PTHR43842:SF2">
    <property type="entry name" value="PROPIONYL-COA CARBOXYLASE BETA CHAIN, MITOCHONDRIAL"/>
    <property type="match status" value="1"/>
</dbReference>
<dbReference type="Proteomes" id="UP000229498">
    <property type="component" value="Unassembled WGS sequence"/>
</dbReference>
<dbReference type="EMBL" id="PHIG01000031">
    <property type="protein sequence ID" value="PJK30157.1"/>
    <property type="molecule type" value="Genomic_DNA"/>
</dbReference>
<keyword evidence="4" id="KW-0808">Transferase</keyword>
<keyword evidence="1" id="KW-0175">Coiled coil</keyword>
<feature type="domain" description="CoA carboxyltransferase N-terminal" evidence="2">
    <location>
        <begin position="13"/>
        <end position="279"/>
    </location>
</feature>
<dbReference type="InterPro" id="IPR011763">
    <property type="entry name" value="COA_CT_C"/>
</dbReference>
<organism evidence="4 5">
    <name type="scientific">Minwuia thermotolerans</name>
    <dbReference type="NCBI Taxonomy" id="2056226"/>
    <lineage>
        <taxon>Bacteria</taxon>
        <taxon>Pseudomonadati</taxon>
        <taxon>Pseudomonadota</taxon>
        <taxon>Alphaproteobacteria</taxon>
        <taxon>Minwuiales</taxon>
        <taxon>Minwuiaceae</taxon>
        <taxon>Minwuia</taxon>
    </lineage>
</organism>
<gene>
    <name evidence="4" type="ORF">CVT23_10240</name>
</gene>
<dbReference type="GO" id="GO:0016740">
    <property type="term" value="F:transferase activity"/>
    <property type="evidence" value="ECO:0007669"/>
    <property type="project" value="UniProtKB-KW"/>
</dbReference>
<comment type="caution">
    <text evidence="4">The sequence shown here is derived from an EMBL/GenBank/DDBJ whole genome shotgun (WGS) entry which is preliminary data.</text>
</comment>
<dbReference type="RefSeq" id="WP_109793430.1">
    <property type="nucleotide sequence ID" value="NZ_PHIG01000031.1"/>
</dbReference>
<keyword evidence="5" id="KW-1185">Reference proteome</keyword>
<dbReference type="InterPro" id="IPR051047">
    <property type="entry name" value="AccD/PCCB"/>
</dbReference>
<evidence type="ECO:0000259" key="3">
    <source>
        <dbReference type="PROSITE" id="PS50989"/>
    </source>
</evidence>
<dbReference type="SUPFAM" id="SSF52096">
    <property type="entry name" value="ClpP/crotonase"/>
    <property type="match status" value="2"/>
</dbReference>
<dbReference type="AlphaFoldDB" id="A0A2M9G350"/>
<dbReference type="InterPro" id="IPR029045">
    <property type="entry name" value="ClpP/crotonase-like_dom_sf"/>
</dbReference>
<proteinExistence type="predicted"/>
<dbReference type="InterPro" id="IPR034733">
    <property type="entry name" value="AcCoA_carboxyl_beta"/>
</dbReference>
<dbReference type="Pfam" id="PF01039">
    <property type="entry name" value="Carboxyl_trans"/>
    <property type="match status" value="1"/>
</dbReference>